<dbReference type="EMBL" id="ADBJ01000028">
    <property type="protein sequence ID" value="EFA80878.1"/>
    <property type="molecule type" value="Genomic_DNA"/>
</dbReference>
<feature type="compositionally biased region" description="Acidic residues" evidence="14">
    <location>
        <begin position="76"/>
        <end position="102"/>
    </location>
</feature>
<gene>
    <name evidence="16" type="ORF">PPL_06467</name>
</gene>
<comment type="caution">
    <text evidence="16">The sequence shown here is derived from an EMBL/GenBank/DDBJ whole genome shotgun (WGS) entry which is preliminary data.</text>
</comment>
<dbReference type="GO" id="GO:0016020">
    <property type="term" value="C:membrane"/>
    <property type="evidence" value="ECO:0007669"/>
    <property type="project" value="UniProtKB-SubCell"/>
</dbReference>
<feature type="compositionally biased region" description="Acidic residues" evidence="14">
    <location>
        <begin position="58"/>
        <end position="69"/>
    </location>
</feature>
<evidence type="ECO:0000256" key="5">
    <source>
        <dbReference type="ARBA" id="ARBA00022679"/>
    </source>
</evidence>
<feature type="region of interest" description="Disordered" evidence="14">
    <location>
        <begin position="48"/>
        <end position="114"/>
    </location>
</feature>
<dbReference type="InterPro" id="IPR021261">
    <property type="entry name" value="GPCAT"/>
</dbReference>
<comment type="similarity">
    <text evidence="2">Belongs to the GPC1 family.</text>
</comment>
<evidence type="ECO:0000256" key="9">
    <source>
        <dbReference type="ARBA" id="ARBA00023136"/>
    </source>
</evidence>
<keyword evidence="5" id="KW-0808">Transferase</keyword>
<sequence length="411" mass="46809">MLAISCSSSSSSDDSPVTTRKSGHSVRRKLIDKQKKMLGVAAKYSNLDGASSDRIQTADDDFDDDDDFDINGRADAEEEEEEYEAYDEAGDDDDFDDDDEEFLPISPMSSPVITTSATTTAAELLKDTDVGSNDSPVSGNASSHSSNHFLSDSDADYNPLNREQDDSGEVPLVRLFQKFLNREALKNLKQRHAQLNSKLLRLKKVVDNVKLKDRGQQLRKEKEKIKELIKLKKNQLNDQMNAPPFLRLMDKFAFTLGLIVLMVSEFVLLRAPEYIEAYLVPILLYFFWQAFYIIKTEYIDEVKLANDQDIMTSSRWMSVKQPHPIYKLLKSRGINVSPVVVLMITQLIYTFGTLIALPFFMNSFIAHSSFLFFIFIFENLIESFITLINMSVPVFFDLYGLVIKLYILNLL</sequence>
<keyword evidence="7 15" id="KW-1133">Transmembrane helix</keyword>
<dbReference type="AlphaFoldDB" id="D3BD86"/>
<keyword evidence="8" id="KW-0443">Lipid metabolism</keyword>
<evidence type="ECO:0000256" key="13">
    <source>
        <dbReference type="SAM" id="Coils"/>
    </source>
</evidence>
<feature type="region of interest" description="Disordered" evidence="14">
    <location>
        <begin position="1"/>
        <end position="28"/>
    </location>
</feature>
<evidence type="ECO:0000256" key="4">
    <source>
        <dbReference type="ARBA" id="ARBA00022516"/>
    </source>
</evidence>
<dbReference type="GeneID" id="31361949"/>
<evidence type="ECO:0000256" key="7">
    <source>
        <dbReference type="ARBA" id="ARBA00022989"/>
    </source>
</evidence>
<evidence type="ECO:0000256" key="2">
    <source>
        <dbReference type="ARBA" id="ARBA00006675"/>
    </source>
</evidence>
<dbReference type="InParanoid" id="D3BD86"/>
<organism evidence="16 17">
    <name type="scientific">Heterostelium pallidum (strain ATCC 26659 / Pp 5 / PN500)</name>
    <name type="common">Cellular slime mold</name>
    <name type="synonym">Polysphondylium pallidum</name>
    <dbReference type="NCBI Taxonomy" id="670386"/>
    <lineage>
        <taxon>Eukaryota</taxon>
        <taxon>Amoebozoa</taxon>
        <taxon>Evosea</taxon>
        <taxon>Eumycetozoa</taxon>
        <taxon>Dictyostelia</taxon>
        <taxon>Acytosteliales</taxon>
        <taxon>Acytosteliaceae</taxon>
        <taxon>Heterostelium</taxon>
    </lineage>
</organism>
<dbReference type="PANTHER" id="PTHR31201:SF1">
    <property type="entry name" value="GLYCEROPHOSPHOCHOLINE ACYLTRANSFERASE 1"/>
    <property type="match status" value="1"/>
</dbReference>
<evidence type="ECO:0000256" key="8">
    <source>
        <dbReference type="ARBA" id="ARBA00023098"/>
    </source>
</evidence>
<dbReference type="GO" id="GO:0016746">
    <property type="term" value="F:acyltransferase activity"/>
    <property type="evidence" value="ECO:0007669"/>
    <property type="project" value="UniProtKB-KW"/>
</dbReference>
<feature type="coiled-coil region" evidence="13">
    <location>
        <begin position="185"/>
        <end position="242"/>
    </location>
</feature>
<keyword evidence="11" id="KW-1208">Phospholipid metabolism</keyword>
<accession>D3BD86</accession>
<keyword evidence="9 15" id="KW-0472">Membrane</keyword>
<feature type="region of interest" description="Disordered" evidence="14">
    <location>
        <begin position="128"/>
        <end position="165"/>
    </location>
</feature>
<proteinExistence type="inferred from homology"/>
<evidence type="ECO:0000256" key="14">
    <source>
        <dbReference type="SAM" id="MobiDB-lite"/>
    </source>
</evidence>
<feature type="compositionally biased region" description="Polar residues" evidence="14">
    <location>
        <begin position="130"/>
        <end position="141"/>
    </location>
</feature>
<keyword evidence="4" id="KW-0444">Lipid biosynthesis</keyword>
<evidence type="ECO:0000256" key="15">
    <source>
        <dbReference type="SAM" id="Phobius"/>
    </source>
</evidence>
<reference evidence="16 17" key="1">
    <citation type="journal article" date="2011" name="Genome Res.">
        <title>Phylogeny-wide analysis of social amoeba genomes highlights ancient origins for complex intercellular communication.</title>
        <authorList>
            <person name="Heidel A.J."/>
            <person name="Lawal H.M."/>
            <person name="Felder M."/>
            <person name="Schilde C."/>
            <person name="Helps N.R."/>
            <person name="Tunggal B."/>
            <person name="Rivero F."/>
            <person name="John U."/>
            <person name="Schleicher M."/>
            <person name="Eichinger L."/>
            <person name="Platzer M."/>
            <person name="Noegel A.A."/>
            <person name="Schaap P."/>
            <person name="Gloeckner G."/>
        </authorList>
    </citation>
    <scope>NUCLEOTIDE SEQUENCE [LARGE SCALE GENOMIC DNA]</scope>
    <source>
        <strain evidence="17">ATCC 26659 / Pp 5 / PN500</strain>
    </source>
</reference>
<feature type="transmembrane region" description="Helical" evidence="15">
    <location>
        <begin position="252"/>
        <end position="271"/>
    </location>
</feature>
<keyword evidence="13" id="KW-0175">Coiled coil</keyword>
<dbReference type="GO" id="GO:0006656">
    <property type="term" value="P:phosphatidylcholine biosynthetic process"/>
    <property type="evidence" value="ECO:0007669"/>
    <property type="project" value="TreeGrafter"/>
</dbReference>
<evidence type="ECO:0000256" key="10">
    <source>
        <dbReference type="ARBA" id="ARBA00023209"/>
    </source>
</evidence>
<evidence type="ECO:0000256" key="6">
    <source>
        <dbReference type="ARBA" id="ARBA00022692"/>
    </source>
</evidence>
<keyword evidence="6 15" id="KW-0812">Transmembrane</keyword>
<dbReference type="RefSeq" id="XP_020432997.1">
    <property type="nucleotide sequence ID" value="XM_020577323.1"/>
</dbReference>
<protein>
    <recommendedName>
        <fullName evidence="3">Glycerophosphocholine acyltransferase 1</fullName>
    </recommendedName>
</protein>
<dbReference type="PANTHER" id="PTHR31201">
    <property type="entry name" value="OS01G0585100 PROTEIN"/>
    <property type="match status" value="1"/>
</dbReference>
<evidence type="ECO:0000313" key="16">
    <source>
        <dbReference type="EMBL" id="EFA80878.1"/>
    </source>
</evidence>
<evidence type="ECO:0000313" key="17">
    <source>
        <dbReference type="Proteomes" id="UP000001396"/>
    </source>
</evidence>
<evidence type="ECO:0000256" key="11">
    <source>
        <dbReference type="ARBA" id="ARBA00023264"/>
    </source>
</evidence>
<dbReference type="Proteomes" id="UP000001396">
    <property type="component" value="Unassembled WGS sequence"/>
</dbReference>
<evidence type="ECO:0000256" key="12">
    <source>
        <dbReference type="ARBA" id="ARBA00023315"/>
    </source>
</evidence>
<feature type="compositionally biased region" description="Low complexity" evidence="14">
    <location>
        <begin position="1"/>
        <end position="15"/>
    </location>
</feature>
<feature type="transmembrane region" description="Helical" evidence="15">
    <location>
        <begin position="277"/>
        <end position="294"/>
    </location>
</feature>
<evidence type="ECO:0000256" key="3">
    <source>
        <dbReference type="ARBA" id="ARBA00019082"/>
    </source>
</evidence>
<keyword evidence="10" id="KW-0594">Phospholipid biosynthesis</keyword>
<evidence type="ECO:0000256" key="1">
    <source>
        <dbReference type="ARBA" id="ARBA00004141"/>
    </source>
</evidence>
<comment type="subcellular location">
    <subcellularLocation>
        <location evidence="1">Membrane</location>
        <topology evidence="1">Multi-pass membrane protein</topology>
    </subcellularLocation>
</comment>
<feature type="compositionally biased region" description="Low complexity" evidence="14">
    <location>
        <begin position="142"/>
        <end position="152"/>
    </location>
</feature>
<keyword evidence="12" id="KW-0012">Acyltransferase</keyword>
<keyword evidence="17" id="KW-1185">Reference proteome</keyword>
<name>D3BD86_HETP5</name>